<name>A0A395RYU2_9HYPO</name>
<evidence type="ECO:0000256" key="7">
    <source>
        <dbReference type="SAM" id="Phobius"/>
    </source>
</evidence>
<feature type="transmembrane region" description="Helical" evidence="7">
    <location>
        <begin position="188"/>
        <end position="205"/>
    </location>
</feature>
<dbReference type="EMBL" id="PXOG01000237">
    <property type="protein sequence ID" value="RGP65271.1"/>
    <property type="molecule type" value="Genomic_DNA"/>
</dbReference>
<keyword evidence="10" id="KW-1185">Reference proteome</keyword>
<dbReference type="InterPro" id="IPR052337">
    <property type="entry name" value="SAT4-like"/>
</dbReference>
<dbReference type="InterPro" id="IPR049326">
    <property type="entry name" value="Rhodopsin_dom_fungi"/>
</dbReference>
<reference evidence="9 10" key="1">
    <citation type="journal article" date="2018" name="PLoS Pathog.">
        <title>Evolution of structural diversity of trichothecenes, a family of toxins produced by plant pathogenic and entomopathogenic fungi.</title>
        <authorList>
            <person name="Proctor R.H."/>
            <person name="McCormick S.P."/>
            <person name="Kim H.S."/>
            <person name="Cardoza R.E."/>
            <person name="Stanley A.M."/>
            <person name="Lindo L."/>
            <person name="Kelly A."/>
            <person name="Brown D.W."/>
            <person name="Lee T."/>
            <person name="Vaughan M.M."/>
            <person name="Alexander N.J."/>
            <person name="Busman M."/>
            <person name="Gutierrez S."/>
        </authorList>
    </citation>
    <scope>NUCLEOTIDE SEQUENCE [LARGE SCALE GENOMIC DNA]</scope>
    <source>
        <strain evidence="9 10">NRRL 20695</strain>
    </source>
</reference>
<evidence type="ECO:0000256" key="3">
    <source>
        <dbReference type="ARBA" id="ARBA00022989"/>
    </source>
</evidence>
<feature type="domain" description="Rhodopsin" evidence="8">
    <location>
        <begin position="10"/>
        <end position="251"/>
    </location>
</feature>
<evidence type="ECO:0000313" key="10">
    <source>
        <dbReference type="Proteomes" id="UP000266234"/>
    </source>
</evidence>
<feature type="transmembrane region" description="Helical" evidence="7">
    <location>
        <begin position="225"/>
        <end position="245"/>
    </location>
</feature>
<comment type="caution">
    <text evidence="9">The sequence shown here is derived from an EMBL/GenBank/DDBJ whole genome shotgun (WGS) entry which is preliminary data.</text>
</comment>
<dbReference type="PANTHER" id="PTHR33048">
    <property type="entry name" value="PTH11-LIKE INTEGRAL MEMBRANE PROTEIN (AFU_ORTHOLOGUE AFUA_5G11245)"/>
    <property type="match status" value="1"/>
</dbReference>
<evidence type="ECO:0000259" key="8">
    <source>
        <dbReference type="Pfam" id="PF20684"/>
    </source>
</evidence>
<dbReference type="Pfam" id="PF20684">
    <property type="entry name" value="Fung_rhodopsin"/>
    <property type="match status" value="1"/>
</dbReference>
<accession>A0A395RYU2</accession>
<feature type="transmembrane region" description="Helical" evidence="7">
    <location>
        <begin position="154"/>
        <end position="176"/>
    </location>
</feature>
<dbReference type="PANTHER" id="PTHR33048:SF160">
    <property type="entry name" value="SAT4 FAMILY MEMBRANE PROTEIN"/>
    <property type="match status" value="1"/>
</dbReference>
<feature type="transmembrane region" description="Helical" evidence="7">
    <location>
        <begin position="70"/>
        <end position="94"/>
    </location>
</feature>
<sequence>MALGLLAFGLRVTARVVIGTQTWGADDWVMLLAVAMMVPLNGLSVTISKVGLGKDIWNVEPDAITDFLYLFYWDCLLYLGVLPITKISILIFYLKIFPGSKIRTACWIFIGLNIAYFIAFELVSIFQCRPIEGAWRAWDKEFPAKCNNVNMQGWMAAIINIFLDVGTLVIPLKELYRLSLSTKKKVQLMMMFSVGIFVTVVSAVRLQSLASYATTDNVTQDYVEIGYWSTIEVPVGIICACMPAIRSLFSKFFPKVFGTTNKTRDAYTDISHNTEALSKSNRDFKGLPRVHSRMDGDLSGFSRHQDDSLAMELNVVGREDHDDRQWSGRKPTLPSEPV</sequence>
<gene>
    <name evidence="9" type="ORF">FLONG3_9301</name>
</gene>
<feature type="transmembrane region" description="Helical" evidence="7">
    <location>
        <begin position="106"/>
        <end position="126"/>
    </location>
</feature>
<organism evidence="9 10">
    <name type="scientific">Fusarium longipes</name>
    <dbReference type="NCBI Taxonomy" id="694270"/>
    <lineage>
        <taxon>Eukaryota</taxon>
        <taxon>Fungi</taxon>
        <taxon>Dikarya</taxon>
        <taxon>Ascomycota</taxon>
        <taxon>Pezizomycotina</taxon>
        <taxon>Sordariomycetes</taxon>
        <taxon>Hypocreomycetidae</taxon>
        <taxon>Hypocreales</taxon>
        <taxon>Nectriaceae</taxon>
        <taxon>Fusarium</taxon>
    </lineage>
</organism>
<evidence type="ECO:0000256" key="6">
    <source>
        <dbReference type="SAM" id="MobiDB-lite"/>
    </source>
</evidence>
<dbReference type="STRING" id="694270.A0A395RYU2"/>
<keyword evidence="3 7" id="KW-1133">Transmembrane helix</keyword>
<comment type="similarity">
    <text evidence="5">Belongs to the SAT4 family.</text>
</comment>
<dbReference type="OrthoDB" id="2496787at2759"/>
<evidence type="ECO:0000256" key="2">
    <source>
        <dbReference type="ARBA" id="ARBA00022692"/>
    </source>
</evidence>
<evidence type="ECO:0000256" key="5">
    <source>
        <dbReference type="ARBA" id="ARBA00038359"/>
    </source>
</evidence>
<proteinExistence type="inferred from homology"/>
<keyword evidence="4 7" id="KW-0472">Membrane</keyword>
<keyword evidence="2 7" id="KW-0812">Transmembrane</keyword>
<dbReference type="GO" id="GO:0016020">
    <property type="term" value="C:membrane"/>
    <property type="evidence" value="ECO:0007669"/>
    <property type="project" value="UniProtKB-SubCell"/>
</dbReference>
<evidence type="ECO:0000256" key="1">
    <source>
        <dbReference type="ARBA" id="ARBA00004141"/>
    </source>
</evidence>
<comment type="subcellular location">
    <subcellularLocation>
        <location evidence="1">Membrane</location>
        <topology evidence="1">Multi-pass membrane protein</topology>
    </subcellularLocation>
</comment>
<protein>
    <recommendedName>
        <fullName evidence="8">Rhodopsin domain-containing protein</fullName>
    </recommendedName>
</protein>
<evidence type="ECO:0000256" key="4">
    <source>
        <dbReference type="ARBA" id="ARBA00023136"/>
    </source>
</evidence>
<evidence type="ECO:0000313" key="9">
    <source>
        <dbReference type="EMBL" id="RGP65271.1"/>
    </source>
</evidence>
<dbReference type="AlphaFoldDB" id="A0A395RYU2"/>
<feature type="region of interest" description="Disordered" evidence="6">
    <location>
        <begin position="318"/>
        <end position="338"/>
    </location>
</feature>
<dbReference type="Proteomes" id="UP000266234">
    <property type="component" value="Unassembled WGS sequence"/>
</dbReference>